<dbReference type="GO" id="GO:0004222">
    <property type="term" value="F:metalloendopeptidase activity"/>
    <property type="evidence" value="ECO:0007669"/>
    <property type="project" value="TreeGrafter"/>
</dbReference>
<comment type="subcellular location">
    <subcellularLocation>
        <location evidence="1">Secreted</location>
    </subcellularLocation>
</comment>
<evidence type="ECO:0000256" key="2">
    <source>
        <dbReference type="ARBA" id="ARBA00022525"/>
    </source>
</evidence>
<dbReference type="SMART" id="SM00408">
    <property type="entry name" value="IGc2"/>
    <property type="match status" value="1"/>
</dbReference>
<dbReference type="SUPFAM" id="SSF82895">
    <property type="entry name" value="TSP-1 type 1 repeat"/>
    <property type="match status" value="6"/>
</dbReference>
<evidence type="ECO:0000256" key="4">
    <source>
        <dbReference type="ARBA" id="ARBA00022737"/>
    </source>
</evidence>
<feature type="domain" description="PLAC" evidence="8">
    <location>
        <begin position="810"/>
        <end position="845"/>
    </location>
</feature>
<dbReference type="GO" id="GO:0030198">
    <property type="term" value="P:extracellular matrix organization"/>
    <property type="evidence" value="ECO:0007669"/>
    <property type="project" value="TreeGrafter"/>
</dbReference>
<dbReference type="PROSITE" id="PS50835">
    <property type="entry name" value="IG_LIKE"/>
    <property type="match status" value="1"/>
</dbReference>
<dbReference type="SUPFAM" id="SSF48726">
    <property type="entry name" value="Immunoglobulin"/>
    <property type="match status" value="1"/>
</dbReference>
<name>A0A653D7I2_CALMS</name>
<dbReference type="PROSITE" id="PS50900">
    <property type="entry name" value="PLAC"/>
    <property type="match status" value="1"/>
</dbReference>
<dbReference type="InterPro" id="IPR050439">
    <property type="entry name" value="ADAMTS_ADAMTS-like"/>
</dbReference>
<evidence type="ECO:0000256" key="1">
    <source>
        <dbReference type="ARBA" id="ARBA00004613"/>
    </source>
</evidence>
<dbReference type="Pfam" id="PF07679">
    <property type="entry name" value="I-set"/>
    <property type="match status" value="1"/>
</dbReference>
<evidence type="ECO:0000259" key="8">
    <source>
        <dbReference type="PROSITE" id="PS50900"/>
    </source>
</evidence>
<dbReference type="InterPro" id="IPR036383">
    <property type="entry name" value="TSP1_rpt_sf"/>
</dbReference>
<feature type="domain" description="Ig-like" evidence="7">
    <location>
        <begin position="359"/>
        <end position="456"/>
    </location>
</feature>
<dbReference type="GO" id="GO:0006508">
    <property type="term" value="P:proteolysis"/>
    <property type="evidence" value="ECO:0007669"/>
    <property type="project" value="TreeGrafter"/>
</dbReference>
<reference evidence="9 10" key="1">
    <citation type="submission" date="2019-01" db="EMBL/GenBank/DDBJ databases">
        <authorList>
            <person name="Sayadi A."/>
        </authorList>
    </citation>
    <scope>NUCLEOTIDE SEQUENCE [LARGE SCALE GENOMIC DNA]</scope>
</reference>
<dbReference type="InterPro" id="IPR013783">
    <property type="entry name" value="Ig-like_fold"/>
</dbReference>
<dbReference type="InterPro" id="IPR007110">
    <property type="entry name" value="Ig-like_dom"/>
</dbReference>
<dbReference type="InterPro" id="IPR036179">
    <property type="entry name" value="Ig-like_dom_sf"/>
</dbReference>
<dbReference type="PANTHER" id="PTHR13723">
    <property type="entry name" value="ADAMTS A DISINTEGRIN AND METALLOPROTEASE WITH THROMBOSPONDIN MOTIFS PROTEASE"/>
    <property type="match status" value="1"/>
</dbReference>
<gene>
    <name evidence="9" type="ORF">CALMAC_LOCUS15096</name>
</gene>
<accession>A0A653D7I2</accession>
<dbReference type="InterPro" id="IPR000884">
    <property type="entry name" value="TSP1_rpt"/>
</dbReference>
<evidence type="ECO:0000313" key="10">
    <source>
        <dbReference type="Proteomes" id="UP000410492"/>
    </source>
</evidence>
<dbReference type="Pfam" id="PF19030">
    <property type="entry name" value="TSP1_ADAMTS"/>
    <property type="match status" value="7"/>
</dbReference>
<keyword evidence="2" id="KW-0964">Secreted</keyword>
<keyword evidence="5" id="KW-1015">Disulfide bond</keyword>
<organism evidence="9 10">
    <name type="scientific">Callosobruchus maculatus</name>
    <name type="common">Southern cowpea weevil</name>
    <name type="synonym">Pulse bruchid</name>
    <dbReference type="NCBI Taxonomy" id="64391"/>
    <lineage>
        <taxon>Eukaryota</taxon>
        <taxon>Metazoa</taxon>
        <taxon>Ecdysozoa</taxon>
        <taxon>Arthropoda</taxon>
        <taxon>Hexapoda</taxon>
        <taxon>Insecta</taxon>
        <taxon>Pterygota</taxon>
        <taxon>Neoptera</taxon>
        <taxon>Endopterygota</taxon>
        <taxon>Coleoptera</taxon>
        <taxon>Polyphaga</taxon>
        <taxon>Cucujiformia</taxon>
        <taxon>Chrysomeloidea</taxon>
        <taxon>Chrysomelidae</taxon>
        <taxon>Bruchinae</taxon>
        <taxon>Bruchini</taxon>
        <taxon>Callosobruchus</taxon>
    </lineage>
</organism>
<dbReference type="OrthoDB" id="5948003at2759"/>
<feature type="region of interest" description="Disordered" evidence="6">
    <location>
        <begin position="463"/>
        <end position="542"/>
    </location>
</feature>
<dbReference type="AlphaFoldDB" id="A0A653D7I2"/>
<dbReference type="InterPro" id="IPR010909">
    <property type="entry name" value="PLAC"/>
</dbReference>
<proteinExistence type="predicted"/>
<keyword evidence="3" id="KW-0732">Signal</keyword>
<feature type="compositionally biased region" description="Polar residues" evidence="6">
    <location>
        <begin position="469"/>
        <end position="479"/>
    </location>
</feature>
<dbReference type="Gene3D" id="2.60.40.10">
    <property type="entry name" value="Immunoglobulins"/>
    <property type="match status" value="1"/>
</dbReference>
<dbReference type="Pfam" id="PF08686">
    <property type="entry name" value="PLAC"/>
    <property type="match status" value="1"/>
</dbReference>
<evidence type="ECO:0000259" key="7">
    <source>
        <dbReference type="PROSITE" id="PS50835"/>
    </source>
</evidence>
<keyword evidence="10" id="KW-1185">Reference proteome</keyword>
<dbReference type="PROSITE" id="PS50092">
    <property type="entry name" value="TSP1"/>
    <property type="match status" value="5"/>
</dbReference>
<dbReference type="PANTHER" id="PTHR13723:SF281">
    <property type="entry name" value="PAPILIN"/>
    <property type="match status" value="1"/>
</dbReference>
<dbReference type="InterPro" id="IPR003599">
    <property type="entry name" value="Ig_sub"/>
</dbReference>
<evidence type="ECO:0000313" key="9">
    <source>
        <dbReference type="EMBL" id="VEN56100.1"/>
    </source>
</evidence>
<evidence type="ECO:0000256" key="3">
    <source>
        <dbReference type="ARBA" id="ARBA00022729"/>
    </source>
</evidence>
<dbReference type="FunFam" id="2.20.100.10:FF:000009">
    <property type="entry name" value="ADAMTS-like protein 3 isoform A"/>
    <property type="match status" value="1"/>
</dbReference>
<sequence length="845" mass="93881">MEASEELLLPGLYHTQPLVQPYPPPPVPERLIGEQNVPTEASIKIEKKVAPAAFESASPRIHPGSLSILATVPRESTDPNAKVRFIPDEWGPCSVTCGEGIKKRNVFCKIFLEFSRTIAKLPDKQCSGPKPVEEEKCFMDHCDVADKMGVDVKDDPYTRSKIKIASGSPAKSYSWREQGYTHCSATCLGGIQEMIVNCVRDDTQKVTSPYMCPIELKPEIKIQTCNEHPCPPRWNYSEFSQCSQSCGLGIQTREVNCIHEVAQGGGNALIVPNNMCPQPPPPDRQYCNVLDCPVRWKVQEWSRCSKSCGGGQKTRKVECKQVMAQNHTVDRPPAMCPQPKPAETKPCNTKSCVVDSDRPHIDVSNSTFIQHDFKKKKISLRVGGAATVFVGTTIKIKCPVKRFDRAKIQWLKDKSNLPRAKKYKVSKKGALRVSNLGFKDGGLYTCVAGKSSANIAISVRAKPGEMGTGESSKQSGTEEGSTSGKKKAGTKTRLFTPTLPSLRLDTSLDEQSTLNKNEQERISHMPSSSSEYLNPPGGGTSSASRLMPNFHRLVSNLKYLWPFQTLSNSRGHRMIEFPRNSLEVGNSLPAQMSIEERGFQGENRGDRDDLVVFGRGSVANGQLLFEWKTSSWTKCTETCGGEGFQVRMARCLVRFYNTSQTVDSTLCEEAGLAVPMTRRKCGFDDCPEWVAYDWSTCENSKCVGFHKAVQRRLVKCEIGRNLTVDPNKCDPNKKPVETQDCYNDRCVGKWRVGTWSKCEAECGMEGNKYRIIQCVWHGTKKAAGTACKDLIKPPVMKNCLGPPCQMIKEPTTACSDQSVFCPNVKAMNMCRIKRYKQQCCDSCKD</sequence>
<dbReference type="Proteomes" id="UP000410492">
    <property type="component" value="Unassembled WGS sequence"/>
</dbReference>
<dbReference type="Gene3D" id="2.20.100.10">
    <property type="entry name" value="Thrombospondin type-1 (TSP1) repeat"/>
    <property type="match status" value="6"/>
</dbReference>
<dbReference type="GO" id="GO:0031012">
    <property type="term" value="C:extracellular matrix"/>
    <property type="evidence" value="ECO:0007669"/>
    <property type="project" value="TreeGrafter"/>
</dbReference>
<protein>
    <recommendedName>
        <fullName evidence="11">Ig-like domain-containing protein</fullName>
    </recommendedName>
</protein>
<dbReference type="GO" id="GO:0005576">
    <property type="term" value="C:extracellular region"/>
    <property type="evidence" value="ECO:0007669"/>
    <property type="project" value="UniProtKB-SubCell"/>
</dbReference>
<keyword evidence="4" id="KW-0677">Repeat</keyword>
<dbReference type="SMART" id="SM00209">
    <property type="entry name" value="TSP1"/>
    <property type="match status" value="7"/>
</dbReference>
<evidence type="ECO:0008006" key="11">
    <source>
        <dbReference type="Google" id="ProtNLM"/>
    </source>
</evidence>
<dbReference type="SMART" id="SM00409">
    <property type="entry name" value="IG"/>
    <property type="match status" value="1"/>
</dbReference>
<evidence type="ECO:0000256" key="5">
    <source>
        <dbReference type="ARBA" id="ARBA00023157"/>
    </source>
</evidence>
<dbReference type="InterPro" id="IPR003598">
    <property type="entry name" value="Ig_sub2"/>
</dbReference>
<evidence type="ECO:0000256" key="6">
    <source>
        <dbReference type="SAM" id="MobiDB-lite"/>
    </source>
</evidence>
<dbReference type="InterPro" id="IPR013098">
    <property type="entry name" value="Ig_I-set"/>
</dbReference>
<dbReference type="EMBL" id="CAACVG010010574">
    <property type="protein sequence ID" value="VEN56100.1"/>
    <property type="molecule type" value="Genomic_DNA"/>
</dbReference>